<evidence type="ECO:0000313" key="1">
    <source>
        <dbReference type="EMBL" id="KAJ7546405.1"/>
    </source>
</evidence>
<evidence type="ECO:0000313" key="2">
    <source>
        <dbReference type="Proteomes" id="UP001162992"/>
    </source>
</evidence>
<organism evidence="1 2">
    <name type="scientific">Diphasiastrum complanatum</name>
    <name type="common">Issler's clubmoss</name>
    <name type="synonym">Lycopodium complanatum</name>
    <dbReference type="NCBI Taxonomy" id="34168"/>
    <lineage>
        <taxon>Eukaryota</taxon>
        <taxon>Viridiplantae</taxon>
        <taxon>Streptophyta</taxon>
        <taxon>Embryophyta</taxon>
        <taxon>Tracheophyta</taxon>
        <taxon>Lycopodiopsida</taxon>
        <taxon>Lycopodiales</taxon>
        <taxon>Lycopodiaceae</taxon>
        <taxon>Lycopodioideae</taxon>
        <taxon>Diphasiastrum</taxon>
    </lineage>
</organism>
<gene>
    <name evidence="1" type="ORF">O6H91_08G039000</name>
</gene>
<comment type="caution">
    <text evidence="1">The sequence shown here is derived from an EMBL/GenBank/DDBJ whole genome shotgun (WGS) entry which is preliminary data.</text>
</comment>
<keyword evidence="2" id="KW-1185">Reference proteome</keyword>
<dbReference type="EMBL" id="CM055099">
    <property type="protein sequence ID" value="KAJ7546405.1"/>
    <property type="molecule type" value="Genomic_DNA"/>
</dbReference>
<proteinExistence type="predicted"/>
<name>A0ACC2CWL0_DIPCM</name>
<sequence>MVLKTMDLWSPSRLKTMAVLFALGLGVYLVGPPLYWEIVQGGSSAQVLSPCPPCVCDCSTLDLANEATAVLGNISTIGCVTISKETNDSEQKKTELIVEEIKLQKYVFEESQQTADLALLEVKKLSSQYQKEAEKCNIGIQTSEDAREKAETTLELQIKQAMVWENRARLLGWNDSKFTIMNINMNNTMPS</sequence>
<dbReference type="Proteomes" id="UP001162992">
    <property type="component" value="Chromosome 8"/>
</dbReference>
<protein>
    <submittedName>
        <fullName evidence="1">Uncharacterized protein</fullName>
    </submittedName>
</protein>
<accession>A0ACC2CWL0</accession>
<reference evidence="2" key="1">
    <citation type="journal article" date="2024" name="Proc. Natl. Acad. Sci. U.S.A.">
        <title>Extraordinary preservation of gene collinearity over three hundred million years revealed in homosporous lycophytes.</title>
        <authorList>
            <person name="Li C."/>
            <person name="Wickell D."/>
            <person name="Kuo L.Y."/>
            <person name="Chen X."/>
            <person name="Nie B."/>
            <person name="Liao X."/>
            <person name="Peng D."/>
            <person name="Ji J."/>
            <person name="Jenkins J."/>
            <person name="Williams M."/>
            <person name="Shu S."/>
            <person name="Plott C."/>
            <person name="Barry K."/>
            <person name="Rajasekar S."/>
            <person name="Grimwood J."/>
            <person name="Han X."/>
            <person name="Sun S."/>
            <person name="Hou Z."/>
            <person name="He W."/>
            <person name="Dai G."/>
            <person name="Sun C."/>
            <person name="Schmutz J."/>
            <person name="Leebens-Mack J.H."/>
            <person name="Li F.W."/>
            <person name="Wang L."/>
        </authorList>
    </citation>
    <scope>NUCLEOTIDE SEQUENCE [LARGE SCALE GENOMIC DNA]</scope>
    <source>
        <strain evidence="2">cv. PW_Plant_1</strain>
    </source>
</reference>